<evidence type="ECO:0000313" key="2">
    <source>
        <dbReference type="EMBL" id="EJF61165.1"/>
    </source>
</evidence>
<dbReference type="OrthoDB" id="3194584at2759"/>
<accession>R7SZP9</accession>
<dbReference type="EMBL" id="JH719411">
    <property type="protein sequence ID" value="EJF61165.1"/>
    <property type="molecule type" value="Genomic_DNA"/>
</dbReference>
<feature type="region of interest" description="Disordered" evidence="1">
    <location>
        <begin position="348"/>
        <end position="368"/>
    </location>
</feature>
<proteinExistence type="predicted"/>
<feature type="region of interest" description="Disordered" evidence="1">
    <location>
        <begin position="186"/>
        <end position="233"/>
    </location>
</feature>
<feature type="compositionally biased region" description="Basic and acidic residues" evidence="1">
    <location>
        <begin position="208"/>
        <end position="217"/>
    </location>
</feature>
<dbReference type="KEGG" id="dsq:DICSQDRAFT_180788"/>
<reference evidence="2 3" key="1">
    <citation type="journal article" date="2012" name="Science">
        <title>The Paleozoic origin of enzymatic lignin decomposition reconstructed from 31 fungal genomes.</title>
        <authorList>
            <person name="Floudas D."/>
            <person name="Binder M."/>
            <person name="Riley R."/>
            <person name="Barry K."/>
            <person name="Blanchette R.A."/>
            <person name="Henrissat B."/>
            <person name="Martinez A.T."/>
            <person name="Otillar R."/>
            <person name="Spatafora J.W."/>
            <person name="Yadav J.S."/>
            <person name="Aerts A."/>
            <person name="Benoit I."/>
            <person name="Boyd A."/>
            <person name="Carlson A."/>
            <person name="Copeland A."/>
            <person name="Coutinho P.M."/>
            <person name="de Vries R.P."/>
            <person name="Ferreira P."/>
            <person name="Findley K."/>
            <person name="Foster B."/>
            <person name="Gaskell J."/>
            <person name="Glotzer D."/>
            <person name="Gorecki P."/>
            <person name="Heitman J."/>
            <person name="Hesse C."/>
            <person name="Hori C."/>
            <person name="Igarashi K."/>
            <person name="Jurgens J.A."/>
            <person name="Kallen N."/>
            <person name="Kersten P."/>
            <person name="Kohler A."/>
            <person name="Kuees U."/>
            <person name="Kumar T.K.A."/>
            <person name="Kuo A."/>
            <person name="LaButti K."/>
            <person name="Larrondo L.F."/>
            <person name="Lindquist E."/>
            <person name="Ling A."/>
            <person name="Lombard V."/>
            <person name="Lucas S."/>
            <person name="Lundell T."/>
            <person name="Martin R."/>
            <person name="McLaughlin D.J."/>
            <person name="Morgenstern I."/>
            <person name="Morin E."/>
            <person name="Murat C."/>
            <person name="Nagy L.G."/>
            <person name="Nolan M."/>
            <person name="Ohm R.A."/>
            <person name="Patyshakuliyeva A."/>
            <person name="Rokas A."/>
            <person name="Ruiz-Duenas F.J."/>
            <person name="Sabat G."/>
            <person name="Salamov A."/>
            <person name="Samejima M."/>
            <person name="Schmutz J."/>
            <person name="Slot J.C."/>
            <person name="St John F."/>
            <person name="Stenlid J."/>
            <person name="Sun H."/>
            <person name="Sun S."/>
            <person name="Syed K."/>
            <person name="Tsang A."/>
            <person name="Wiebenga A."/>
            <person name="Young D."/>
            <person name="Pisabarro A."/>
            <person name="Eastwood D.C."/>
            <person name="Martin F."/>
            <person name="Cullen D."/>
            <person name="Grigoriev I.V."/>
            <person name="Hibbett D.S."/>
        </authorList>
    </citation>
    <scope>NUCLEOTIDE SEQUENCE [LARGE SCALE GENOMIC DNA]</scope>
    <source>
        <strain evidence="2 3">LYAD-421 SS1</strain>
    </source>
</reference>
<dbReference type="GeneID" id="18840922"/>
<dbReference type="RefSeq" id="XP_007365994.1">
    <property type="nucleotide sequence ID" value="XM_007365932.1"/>
</dbReference>
<feature type="compositionally biased region" description="Low complexity" evidence="1">
    <location>
        <begin position="158"/>
        <end position="168"/>
    </location>
</feature>
<dbReference type="AlphaFoldDB" id="R7SZP9"/>
<feature type="region of interest" description="Disordered" evidence="1">
    <location>
        <begin position="1"/>
        <end position="48"/>
    </location>
</feature>
<dbReference type="HOGENOM" id="CLU_552093_0_0_1"/>
<dbReference type="Proteomes" id="UP000053319">
    <property type="component" value="Unassembled WGS sequence"/>
</dbReference>
<evidence type="ECO:0000256" key="1">
    <source>
        <dbReference type="SAM" id="MobiDB-lite"/>
    </source>
</evidence>
<protein>
    <submittedName>
        <fullName evidence="2">Uncharacterized protein</fullName>
    </submittedName>
</protein>
<sequence>MPLPAIWQGHWTQQGIPGTQGTPRMLQPARFQTPPPPPQQQQQQQRSLVVPRAVAQPSIEELVASVLAKLDNDREGIVPSTSNDKLIVDALKKSKLKAQTPRKAIEGIGDAKGYANALWKDYFLDHAEKLTREAFSTTTTAIARSRLDLTQTSHRKASSQSSSRSSTHGDSFNNLQIAFDYRSYQPSSPLTEHREQGAHAQSASSRPRRGDPVEEFHAGVQIPPSNVSVKPKAPRRNVADRRFTDQDKIFFIHFLRWLLRKGPVPEREAIYNILAEQTPHHNADSWKRHWDGYPVLPDKIYIEARKRGNYQALASDTPSSVSVEKWYEEDTADTNRVLFTSEPASGSKAEPVLSVRTPTRPKGGIPVTNNDFREMAKYMYERRHVWYNYPSLKSRWQEFGQRPENLKRSVDAWYCVERDRGKVLQQYYDAHAAAANDHGDEESEKGSELEYVDRINALPRHNVAGSSSTSSPSDKRIVKGVLFSNPLKRRAEMGTARSASAGGGSSDAKRIRKTVVRQEPIEIDSD</sequence>
<evidence type="ECO:0000313" key="3">
    <source>
        <dbReference type="Proteomes" id="UP000053319"/>
    </source>
</evidence>
<feature type="region of interest" description="Disordered" evidence="1">
    <location>
        <begin position="489"/>
        <end position="526"/>
    </location>
</feature>
<feature type="region of interest" description="Disordered" evidence="1">
    <location>
        <begin position="146"/>
        <end position="170"/>
    </location>
</feature>
<name>R7SZP9_DICSQ</name>
<feature type="compositionally biased region" description="Polar residues" evidence="1">
    <location>
        <begin position="10"/>
        <end position="22"/>
    </location>
</feature>
<organism evidence="2 3">
    <name type="scientific">Dichomitus squalens (strain LYAD-421)</name>
    <name type="common">Western red white-rot fungus</name>
    <dbReference type="NCBI Taxonomy" id="732165"/>
    <lineage>
        <taxon>Eukaryota</taxon>
        <taxon>Fungi</taxon>
        <taxon>Dikarya</taxon>
        <taxon>Basidiomycota</taxon>
        <taxon>Agaricomycotina</taxon>
        <taxon>Agaricomycetes</taxon>
        <taxon>Polyporales</taxon>
        <taxon>Polyporaceae</taxon>
        <taxon>Dichomitus</taxon>
    </lineage>
</organism>
<gene>
    <name evidence="2" type="ORF">DICSQDRAFT_180788</name>
</gene>
<dbReference type="OMA" id="CGATHED"/>